<protein>
    <submittedName>
        <fullName evidence="2">Uncharacterized protein</fullName>
    </submittedName>
</protein>
<reference evidence="2" key="1">
    <citation type="submission" date="2018-02" db="EMBL/GenBank/DDBJ databases">
        <title>Rhizophora mucronata_Transcriptome.</title>
        <authorList>
            <person name="Meera S.P."/>
            <person name="Sreeshan A."/>
            <person name="Augustine A."/>
        </authorList>
    </citation>
    <scope>NUCLEOTIDE SEQUENCE</scope>
    <source>
        <tissue evidence="2">Leaf</tissue>
    </source>
</reference>
<dbReference type="AlphaFoldDB" id="A0A2P2PJQ7"/>
<evidence type="ECO:0000256" key="1">
    <source>
        <dbReference type="SAM" id="Phobius"/>
    </source>
</evidence>
<dbReference type="EMBL" id="GGEC01074417">
    <property type="protein sequence ID" value="MBX54901.1"/>
    <property type="molecule type" value="Transcribed_RNA"/>
</dbReference>
<sequence length="53" mass="6597">MILIKQMVMSTYCLLKQENNVIVVSRFLDLLLYYLQVIVDVLYDIHLFRFWRW</sequence>
<proteinExistence type="predicted"/>
<name>A0A2P2PJQ7_RHIMU</name>
<feature type="transmembrane region" description="Helical" evidence="1">
    <location>
        <begin position="21"/>
        <end position="43"/>
    </location>
</feature>
<organism evidence="2">
    <name type="scientific">Rhizophora mucronata</name>
    <name type="common">Asiatic mangrove</name>
    <dbReference type="NCBI Taxonomy" id="61149"/>
    <lineage>
        <taxon>Eukaryota</taxon>
        <taxon>Viridiplantae</taxon>
        <taxon>Streptophyta</taxon>
        <taxon>Embryophyta</taxon>
        <taxon>Tracheophyta</taxon>
        <taxon>Spermatophyta</taxon>
        <taxon>Magnoliopsida</taxon>
        <taxon>eudicotyledons</taxon>
        <taxon>Gunneridae</taxon>
        <taxon>Pentapetalae</taxon>
        <taxon>rosids</taxon>
        <taxon>fabids</taxon>
        <taxon>Malpighiales</taxon>
        <taxon>Rhizophoraceae</taxon>
        <taxon>Rhizophora</taxon>
    </lineage>
</organism>
<accession>A0A2P2PJQ7</accession>
<keyword evidence="1" id="KW-0812">Transmembrane</keyword>
<evidence type="ECO:0000313" key="2">
    <source>
        <dbReference type="EMBL" id="MBX54901.1"/>
    </source>
</evidence>
<keyword evidence="1" id="KW-1133">Transmembrane helix</keyword>
<keyword evidence="1" id="KW-0472">Membrane</keyword>